<comment type="caution">
    <text evidence="12">The sequence shown here is derived from an EMBL/GenBank/DDBJ whole genome shotgun (WGS) entry which is preliminary data.</text>
</comment>
<feature type="transmembrane region" description="Helical" evidence="10">
    <location>
        <begin position="366"/>
        <end position="385"/>
    </location>
</feature>
<dbReference type="Gene3D" id="3.40.50.720">
    <property type="entry name" value="NAD(P)-binding Rossmann-like Domain"/>
    <property type="match status" value="1"/>
</dbReference>
<evidence type="ECO:0000256" key="6">
    <source>
        <dbReference type="ARBA" id="ARBA00022958"/>
    </source>
</evidence>
<feature type="transmembrane region" description="Helical" evidence="10">
    <location>
        <begin position="56"/>
        <end position="73"/>
    </location>
</feature>
<dbReference type="SUPFAM" id="SSF51735">
    <property type="entry name" value="NAD(P)-binding Rossmann-fold domains"/>
    <property type="match status" value="1"/>
</dbReference>
<feature type="transmembrane region" description="Helical" evidence="10">
    <location>
        <begin position="85"/>
        <end position="106"/>
    </location>
</feature>
<reference evidence="12 13" key="1">
    <citation type="submission" date="2023-02" db="EMBL/GenBank/DDBJ databases">
        <title>Host association and intracellularity evolved multiple times independently in the Rickettsiales.</title>
        <authorList>
            <person name="Castelli M."/>
            <person name="Nardi T."/>
            <person name="Gammuto L."/>
            <person name="Bellinzona G."/>
            <person name="Sabaneyeva E."/>
            <person name="Potekhin A."/>
            <person name="Serra V."/>
            <person name="Petroni G."/>
            <person name="Sassera D."/>
        </authorList>
    </citation>
    <scope>NUCLEOTIDE SEQUENCE [LARGE SCALE GENOMIC DNA]</scope>
    <source>
        <strain evidence="12 13">BOD18</strain>
    </source>
</reference>
<evidence type="ECO:0000313" key="12">
    <source>
        <dbReference type="EMBL" id="MDZ5762130.1"/>
    </source>
</evidence>
<evidence type="ECO:0000256" key="10">
    <source>
        <dbReference type="SAM" id="Phobius"/>
    </source>
</evidence>
<feature type="domain" description="RCK N-terminal" evidence="11">
    <location>
        <begin position="413"/>
        <end position="530"/>
    </location>
</feature>
<dbReference type="InterPro" id="IPR003148">
    <property type="entry name" value="RCK_N"/>
</dbReference>
<dbReference type="EMBL" id="JARGYT010000022">
    <property type="protein sequence ID" value="MDZ5762130.1"/>
    <property type="molecule type" value="Genomic_DNA"/>
</dbReference>
<gene>
    <name evidence="12" type="ORF">Cyrtocomes_00499</name>
</gene>
<evidence type="ECO:0000256" key="8">
    <source>
        <dbReference type="ARBA" id="ARBA00023065"/>
    </source>
</evidence>
<proteinExistence type="predicted"/>
<accession>A0ABU5L8C0</accession>
<protein>
    <submittedName>
        <fullName evidence="12">Potassium transporter</fullName>
    </submittedName>
</protein>
<name>A0ABU5L8C0_9RICK</name>
<evidence type="ECO:0000259" key="11">
    <source>
        <dbReference type="PROSITE" id="PS51201"/>
    </source>
</evidence>
<keyword evidence="13" id="KW-1185">Reference proteome</keyword>
<dbReference type="PANTHER" id="PTHR46157:SF4">
    <property type="entry name" value="K(+) EFFLUX ANTIPORTER 3, CHLOROPLASTIC"/>
    <property type="match status" value="1"/>
</dbReference>
<evidence type="ECO:0000256" key="9">
    <source>
        <dbReference type="ARBA" id="ARBA00023136"/>
    </source>
</evidence>
<evidence type="ECO:0000256" key="2">
    <source>
        <dbReference type="ARBA" id="ARBA00022448"/>
    </source>
</evidence>
<feature type="transmembrane region" description="Helical" evidence="10">
    <location>
        <begin position="118"/>
        <end position="143"/>
    </location>
</feature>
<keyword evidence="6" id="KW-0630">Potassium</keyword>
<keyword evidence="5 10" id="KW-0812">Transmembrane</keyword>
<keyword evidence="9 10" id="KW-0472">Membrane</keyword>
<evidence type="ECO:0000256" key="5">
    <source>
        <dbReference type="ARBA" id="ARBA00022692"/>
    </source>
</evidence>
<evidence type="ECO:0000256" key="3">
    <source>
        <dbReference type="ARBA" id="ARBA00022449"/>
    </source>
</evidence>
<evidence type="ECO:0000313" key="13">
    <source>
        <dbReference type="Proteomes" id="UP001293791"/>
    </source>
</evidence>
<feature type="transmembrane region" description="Helical" evidence="10">
    <location>
        <begin position="155"/>
        <end position="176"/>
    </location>
</feature>
<dbReference type="Proteomes" id="UP001293791">
    <property type="component" value="Unassembled WGS sequence"/>
</dbReference>
<dbReference type="Gene3D" id="1.20.1530.20">
    <property type="match status" value="1"/>
</dbReference>
<feature type="transmembrane region" description="Helical" evidence="10">
    <location>
        <begin position="231"/>
        <end position="260"/>
    </location>
</feature>
<dbReference type="Pfam" id="PF02254">
    <property type="entry name" value="TrkA_N"/>
    <property type="match status" value="1"/>
</dbReference>
<keyword evidence="2" id="KW-0813">Transport</keyword>
<keyword evidence="8" id="KW-0406">Ion transport</keyword>
<dbReference type="RefSeq" id="WP_322497615.1">
    <property type="nucleotide sequence ID" value="NZ_JARGYT010000022.1"/>
</dbReference>
<dbReference type="PROSITE" id="PS51201">
    <property type="entry name" value="RCK_N"/>
    <property type="match status" value="1"/>
</dbReference>
<keyword evidence="3" id="KW-0050">Antiport</keyword>
<evidence type="ECO:0000256" key="1">
    <source>
        <dbReference type="ARBA" id="ARBA00004141"/>
    </source>
</evidence>
<keyword evidence="7 10" id="KW-1133">Transmembrane helix</keyword>
<sequence length="577" mass="62999">MHDLSYLNDVVILLVLAVCTVVLLNKLSISPVLGYLIMGAIVGNNGLHLIGNSSYIEGLSEFGVVFLLFVIGLELSFERLMKMRFYVFGFGSLQLIITAALLGFIFRWLDINFLHYNLNIGVIIVIGMTLALSSTAIVLQVLAERGKKSGHIGRLSLSVLLMQDLSVVPLLAVLPMLDGKGEGILEAIGAAGFNAIVAIAGITIFGRLLLRPFFSLIASVKTDEVYVTTALLIVLSAALVTSNLGLSAVMGAFMAGILIAETEYRNRIEDSITPFQGLFLSLFFISVGMSIDWRFILLNWQKIMICAVALLLIKGAVIYLLCLIFRMKKGMAFHAAMTLSQGSEFAFVLFGMAAKRGILDNDFVQLMLMTVAVTMALTPILSILGSKIEDKIDYMKGANYEPQNDMRSISALIDHVIIAGFGRVGRIVVKMLEQQDINYLIIDADAMVVKKARKEGFSAYHGSISDLDVLEALGADKASLIILNMSDKVSVSRAVRSINKHFPNLLIISRVEDLRHSKIVKRVGATATVPIVVEAGLQLGSVALQSLGIPDHSIASVKERTRKDNYALLEEVSYRYN</sequence>
<organism evidence="12 13">
    <name type="scientific">Candidatus Cyrtobacter comes</name>
    <dbReference type="NCBI Taxonomy" id="675776"/>
    <lineage>
        <taxon>Bacteria</taxon>
        <taxon>Pseudomonadati</taxon>
        <taxon>Pseudomonadota</taxon>
        <taxon>Alphaproteobacteria</taxon>
        <taxon>Rickettsiales</taxon>
        <taxon>Candidatus Midichloriaceae</taxon>
        <taxon>Candidatus Cyrtobacter</taxon>
    </lineage>
</organism>
<evidence type="ECO:0000256" key="7">
    <source>
        <dbReference type="ARBA" id="ARBA00022989"/>
    </source>
</evidence>
<dbReference type="InterPro" id="IPR036291">
    <property type="entry name" value="NAD(P)-bd_dom_sf"/>
</dbReference>
<feature type="transmembrane region" description="Helical" evidence="10">
    <location>
        <begin position="303"/>
        <end position="326"/>
    </location>
</feature>
<dbReference type="InterPro" id="IPR038770">
    <property type="entry name" value="Na+/solute_symporter_sf"/>
</dbReference>
<feature type="transmembrane region" description="Helical" evidence="10">
    <location>
        <begin position="32"/>
        <end position="50"/>
    </location>
</feature>
<feature type="transmembrane region" description="Helical" evidence="10">
    <location>
        <begin position="6"/>
        <end position="25"/>
    </location>
</feature>
<feature type="transmembrane region" description="Helical" evidence="10">
    <location>
        <begin position="332"/>
        <end position="354"/>
    </location>
</feature>
<dbReference type="InterPro" id="IPR006153">
    <property type="entry name" value="Cation/H_exchanger_TM"/>
</dbReference>
<keyword evidence="4" id="KW-0633">Potassium transport</keyword>
<comment type="subcellular location">
    <subcellularLocation>
        <location evidence="1">Membrane</location>
        <topology evidence="1">Multi-pass membrane protein</topology>
    </subcellularLocation>
</comment>
<feature type="transmembrane region" description="Helical" evidence="10">
    <location>
        <begin position="188"/>
        <end position="210"/>
    </location>
</feature>
<evidence type="ECO:0000256" key="4">
    <source>
        <dbReference type="ARBA" id="ARBA00022538"/>
    </source>
</evidence>
<dbReference type="PANTHER" id="PTHR46157">
    <property type="entry name" value="K(+) EFFLUX ANTIPORTER 3, CHLOROPLASTIC"/>
    <property type="match status" value="1"/>
</dbReference>
<dbReference type="Pfam" id="PF00999">
    <property type="entry name" value="Na_H_Exchanger"/>
    <property type="match status" value="1"/>
</dbReference>